<dbReference type="Pfam" id="PF04977">
    <property type="entry name" value="DivIC"/>
    <property type="match status" value="1"/>
</dbReference>
<protein>
    <submittedName>
        <fullName evidence="4">Septum formation initiator family protein</fullName>
    </submittedName>
</protein>
<feature type="coiled-coil region" evidence="1">
    <location>
        <begin position="98"/>
        <end position="132"/>
    </location>
</feature>
<feature type="transmembrane region" description="Helical" evidence="3">
    <location>
        <begin position="75"/>
        <end position="92"/>
    </location>
</feature>
<reference evidence="4" key="1">
    <citation type="submission" date="2022-02" db="EMBL/GenBank/DDBJ databases">
        <title>Corynebacterium sp. from urogenital microbiome.</title>
        <authorList>
            <person name="Cappelli E.A."/>
            <person name="Ribeiro T.G."/>
            <person name="Peixe L."/>
        </authorList>
    </citation>
    <scope>NUCLEOTIDE SEQUENCE</scope>
    <source>
        <strain evidence="4">C9Ua_112</strain>
    </source>
</reference>
<dbReference type="Proteomes" id="UP001146505">
    <property type="component" value="Unassembled WGS sequence"/>
</dbReference>
<organism evidence="4 5">
    <name type="scientific">Corynebacterium macclintockiae</name>
    <dbReference type="NCBI Taxonomy" id="2913501"/>
    <lineage>
        <taxon>Bacteria</taxon>
        <taxon>Bacillati</taxon>
        <taxon>Actinomycetota</taxon>
        <taxon>Actinomycetes</taxon>
        <taxon>Mycobacteriales</taxon>
        <taxon>Corynebacteriaceae</taxon>
        <taxon>Corynebacterium</taxon>
    </lineage>
</organism>
<feature type="region of interest" description="Disordered" evidence="2">
    <location>
        <begin position="190"/>
        <end position="251"/>
    </location>
</feature>
<dbReference type="InterPro" id="IPR007060">
    <property type="entry name" value="FtsL/DivIC"/>
</dbReference>
<dbReference type="RefSeq" id="WP_269954504.1">
    <property type="nucleotide sequence ID" value="NZ_JAKMUV010000001.1"/>
</dbReference>
<keyword evidence="3" id="KW-0472">Membrane</keyword>
<accession>A0A9X3M7J0</accession>
<feature type="compositionally biased region" description="Pro residues" evidence="2">
    <location>
        <begin position="240"/>
        <end position="251"/>
    </location>
</feature>
<dbReference type="EMBL" id="JAKMUV010000001">
    <property type="protein sequence ID" value="MCZ9304153.1"/>
    <property type="molecule type" value="Genomic_DNA"/>
</dbReference>
<sequence>MSESTKGEPGKEPEDLARADVASERKGRESDRPESARLPRARSIERRERRRERAQTAPKRMARTFVAVPKSMSPATWLVALMLAIFLALSIANPLRNYFEQRAELAQINAKIEGQEKEKAELTNELNRYRDQDYIKEQARTRLGLIEPGESAYRIISPKIHADKLGTEQGEDATGDEANRDWYARLWDSISTPEEAKDEGSDPAKENHKLPTVPEQNPQQDPAQNSEQAPEQNPGAPEGAPQPAPEQAPAN</sequence>
<gene>
    <name evidence="4" type="ORF">L8U58_01145</name>
</gene>
<dbReference type="AlphaFoldDB" id="A0A9X3M7J0"/>
<keyword evidence="3" id="KW-1133">Transmembrane helix</keyword>
<feature type="compositionally biased region" description="Basic and acidic residues" evidence="2">
    <location>
        <begin position="1"/>
        <end position="54"/>
    </location>
</feature>
<comment type="caution">
    <text evidence="4">The sequence shown here is derived from an EMBL/GenBank/DDBJ whole genome shotgun (WGS) entry which is preliminary data.</text>
</comment>
<evidence type="ECO:0000256" key="2">
    <source>
        <dbReference type="SAM" id="MobiDB-lite"/>
    </source>
</evidence>
<name>A0A9X3M7J0_9CORY</name>
<feature type="region of interest" description="Disordered" evidence="2">
    <location>
        <begin position="1"/>
        <end position="59"/>
    </location>
</feature>
<feature type="compositionally biased region" description="Polar residues" evidence="2">
    <location>
        <begin position="214"/>
        <end position="231"/>
    </location>
</feature>
<keyword evidence="1" id="KW-0175">Coiled coil</keyword>
<evidence type="ECO:0000313" key="4">
    <source>
        <dbReference type="EMBL" id="MCZ9304153.1"/>
    </source>
</evidence>
<keyword evidence="5" id="KW-1185">Reference proteome</keyword>
<evidence type="ECO:0000313" key="5">
    <source>
        <dbReference type="Proteomes" id="UP001146505"/>
    </source>
</evidence>
<proteinExistence type="predicted"/>
<evidence type="ECO:0000256" key="1">
    <source>
        <dbReference type="SAM" id="Coils"/>
    </source>
</evidence>
<keyword evidence="3" id="KW-0812">Transmembrane</keyword>
<dbReference type="GeneID" id="301812129"/>
<evidence type="ECO:0000256" key="3">
    <source>
        <dbReference type="SAM" id="Phobius"/>
    </source>
</evidence>
<feature type="compositionally biased region" description="Basic and acidic residues" evidence="2">
    <location>
        <begin position="194"/>
        <end position="209"/>
    </location>
</feature>